<keyword evidence="2" id="KW-1185">Reference proteome</keyword>
<gene>
    <name evidence="1" type="ORF">RJ41_13450</name>
</gene>
<evidence type="ECO:0000313" key="2">
    <source>
        <dbReference type="Proteomes" id="UP000031197"/>
    </source>
</evidence>
<name>A0A0B3Y3X2_9ALTE</name>
<dbReference type="AlphaFoldDB" id="A0A0B3Y3X2"/>
<comment type="caution">
    <text evidence="1">The sequence shown here is derived from an EMBL/GenBank/DDBJ whole genome shotgun (WGS) entry which is preliminary data.</text>
</comment>
<accession>A0A0B3Y3X2</accession>
<proteinExistence type="predicted"/>
<evidence type="ECO:0000313" key="1">
    <source>
        <dbReference type="EMBL" id="KHT50779.1"/>
    </source>
</evidence>
<dbReference type="Proteomes" id="UP000031197">
    <property type="component" value="Unassembled WGS sequence"/>
</dbReference>
<protein>
    <submittedName>
        <fullName evidence="1">Uncharacterized protein</fullName>
    </submittedName>
</protein>
<dbReference type="EMBL" id="JWLW01000023">
    <property type="protein sequence ID" value="KHT50779.1"/>
    <property type="molecule type" value="Genomic_DNA"/>
</dbReference>
<reference evidence="1 2" key="1">
    <citation type="submission" date="2014-12" db="EMBL/GenBank/DDBJ databases">
        <title>Genome sequencing of Alteromonas marina AD001.</title>
        <authorList>
            <person name="Adrian T.G.S."/>
            <person name="Chan K.G."/>
        </authorList>
    </citation>
    <scope>NUCLEOTIDE SEQUENCE [LARGE SCALE GENOMIC DNA]</scope>
    <source>
        <strain evidence="1 2">AD001</strain>
    </source>
</reference>
<organism evidence="1 2">
    <name type="scientific">Alteromonas marina</name>
    <dbReference type="NCBI Taxonomy" id="203795"/>
    <lineage>
        <taxon>Bacteria</taxon>
        <taxon>Pseudomonadati</taxon>
        <taxon>Pseudomonadota</taxon>
        <taxon>Gammaproteobacteria</taxon>
        <taxon>Alteromonadales</taxon>
        <taxon>Alteromonadaceae</taxon>
        <taxon>Alteromonas/Salinimonas group</taxon>
        <taxon>Alteromonas</taxon>
    </lineage>
</organism>
<sequence>MWKIAVKEKGLKSPLKNHNITWKTHLHTTKTHTQRLYVLGKIAEFLKGSAFLKINSKKLNTFEKHR</sequence>